<keyword evidence="2" id="KW-0040">ANK repeat</keyword>
<gene>
    <name evidence="7" type="ORF">NQ317_016800</name>
</gene>
<feature type="compositionally biased region" description="Basic and acidic residues" evidence="5">
    <location>
        <begin position="179"/>
        <end position="191"/>
    </location>
</feature>
<sequence length="531" mass="57291">MLFIQDGFTPGVFSGYFEMKAPRVLQKLLGVYKSINVINVLKIIPNIEALKKWRNIPLEAKIPSPGLFPWDFSQFGNIPFDPSLIFFIYFYDFINTYIFSTENVPEAIPALRNGDANDREEGDSGIDANSQGSCSSADLKSKEKRKEKKKKKSNNSSKLNDSHNRNKPGSSKMNDNPDASDKNDKSQDGKNKLGSSVRKGLVFEATKSPAERDDFEATGNEVYVSSKKSKKEFDEPTAHSSKNSTSPKQSNKREEGWKEVVRKSSVQTVSASESGVKKVSVPSNAISRVIGRGGSNINAIRGATGAHIEVEKQSKGQGERIITIKGSSEATKQAHSLIATLIKDPDVDILTMLPKTNKTMSSSTTLWDKTQIGTKKNAGKIVLVTQAVSSSSNIHQKVTQTVAPSVTQAGRFSTTSSIKLRGTVPLITARSNVVRLPISHATSTAPSRSTTTTKIITSSVNQTFAAKLTETSSNQVIVNAGHGMTSKSRTLGPPQSVAGPVSPQALPHSTANTQSSPNRNIRPTTAASAPP</sequence>
<proteinExistence type="predicted"/>
<organism evidence="7 8">
    <name type="scientific">Molorchus minor</name>
    <dbReference type="NCBI Taxonomy" id="1323400"/>
    <lineage>
        <taxon>Eukaryota</taxon>
        <taxon>Metazoa</taxon>
        <taxon>Ecdysozoa</taxon>
        <taxon>Arthropoda</taxon>
        <taxon>Hexapoda</taxon>
        <taxon>Insecta</taxon>
        <taxon>Pterygota</taxon>
        <taxon>Neoptera</taxon>
        <taxon>Endopterygota</taxon>
        <taxon>Coleoptera</taxon>
        <taxon>Polyphaga</taxon>
        <taxon>Cucujiformia</taxon>
        <taxon>Chrysomeloidea</taxon>
        <taxon>Cerambycidae</taxon>
        <taxon>Lamiinae</taxon>
        <taxon>Monochamini</taxon>
        <taxon>Molorchus</taxon>
    </lineage>
</organism>
<dbReference type="InterPro" id="IPR004087">
    <property type="entry name" value="KH_dom"/>
</dbReference>
<feature type="compositionally biased region" description="Polar residues" evidence="5">
    <location>
        <begin position="264"/>
        <end position="273"/>
    </location>
</feature>
<feature type="region of interest" description="Disordered" evidence="5">
    <location>
        <begin position="226"/>
        <end position="275"/>
    </location>
</feature>
<accession>A0ABQ9J2P0</accession>
<evidence type="ECO:0000313" key="7">
    <source>
        <dbReference type="EMBL" id="KAJ8971530.1"/>
    </source>
</evidence>
<feature type="region of interest" description="Disordered" evidence="5">
    <location>
        <begin position="112"/>
        <end position="197"/>
    </location>
</feature>
<dbReference type="Gene3D" id="3.30.1370.10">
    <property type="entry name" value="K Homology domain, type 1"/>
    <property type="match status" value="1"/>
</dbReference>
<dbReference type="InterPro" id="IPR004088">
    <property type="entry name" value="KH_dom_type_1"/>
</dbReference>
<keyword evidence="1" id="KW-0677">Repeat</keyword>
<dbReference type="InterPro" id="IPR047373">
    <property type="entry name" value="KH-I_MASK"/>
</dbReference>
<dbReference type="PROSITE" id="PS50084">
    <property type="entry name" value="KH_TYPE_1"/>
    <property type="match status" value="1"/>
</dbReference>
<dbReference type="EMBL" id="JAPWTJ010001472">
    <property type="protein sequence ID" value="KAJ8971530.1"/>
    <property type="molecule type" value="Genomic_DNA"/>
</dbReference>
<protein>
    <recommendedName>
        <fullName evidence="6">K Homology domain-containing protein</fullName>
    </recommendedName>
</protein>
<evidence type="ECO:0000313" key="8">
    <source>
        <dbReference type="Proteomes" id="UP001162164"/>
    </source>
</evidence>
<dbReference type="InterPro" id="IPR051631">
    <property type="entry name" value="Ankyrin-KH/SAM_domain"/>
</dbReference>
<feature type="region of interest" description="Disordered" evidence="5">
    <location>
        <begin position="484"/>
        <end position="531"/>
    </location>
</feature>
<evidence type="ECO:0000256" key="3">
    <source>
        <dbReference type="ARBA" id="ARBA00023054"/>
    </source>
</evidence>
<dbReference type="CDD" id="cd22404">
    <property type="entry name" value="KH-I_MASK"/>
    <property type="match status" value="1"/>
</dbReference>
<dbReference type="Proteomes" id="UP001162164">
    <property type="component" value="Unassembled WGS sequence"/>
</dbReference>
<feature type="compositionally biased region" description="Polar residues" evidence="5">
    <location>
        <begin position="507"/>
        <end position="531"/>
    </location>
</feature>
<keyword evidence="3" id="KW-0175">Coiled coil</keyword>
<evidence type="ECO:0000259" key="6">
    <source>
        <dbReference type="SMART" id="SM00322"/>
    </source>
</evidence>
<feature type="domain" description="K Homology" evidence="6">
    <location>
        <begin position="273"/>
        <end position="343"/>
    </location>
</feature>
<dbReference type="InterPro" id="IPR036612">
    <property type="entry name" value="KH_dom_type_1_sf"/>
</dbReference>
<keyword evidence="8" id="KW-1185">Reference proteome</keyword>
<feature type="compositionally biased region" description="Polar residues" evidence="5">
    <location>
        <begin position="238"/>
        <end position="249"/>
    </location>
</feature>
<evidence type="ECO:0000256" key="2">
    <source>
        <dbReference type="ARBA" id="ARBA00023043"/>
    </source>
</evidence>
<feature type="compositionally biased region" description="Basic residues" evidence="5">
    <location>
        <begin position="142"/>
        <end position="153"/>
    </location>
</feature>
<evidence type="ECO:0000256" key="4">
    <source>
        <dbReference type="PROSITE-ProRule" id="PRU00117"/>
    </source>
</evidence>
<reference evidence="7" key="1">
    <citation type="journal article" date="2023" name="Insect Mol. Biol.">
        <title>Genome sequencing provides insights into the evolution of gene families encoding plant cell wall-degrading enzymes in longhorned beetles.</title>
        <authorList>
            <person name="Shin N.R."/>
            <person name="Okamura Y."/>
            <person name="Kirsch R."/>
            <person name="Pauchet Y."/>
        </authorList>
    </citation>
    <scope>NUCLEOTIDE SEQUENCE</scope>
    <source>
        <strain evidence="7">MMC_N1</strain>
    </source>
</reference>
<comment type="caution">
    <text evidence="7">The sequence shown here is derived from an EMBL/GenBank/DDBJ whole genome shotgun (WGS) entry which is preliminary data.</text>
</comment>
<feature type="compositionally biased region" description="Basic and acidic residues" evidence="5">
    <location>
        <begin position="251"/>
        <end position="262"/>
    </location>
</feature>
<dbReference type="SUPFAM" id="SSF54791">
    <property type="entry name" value="Eukaryotic type KH-domain (KH-domain type I)"/>
    <property type="match status" value="1"/>
</dbReference>
<dbReference type="Pfam" id="PF00013">
    <property type="entry name" value="KH_1"/>
    <property type="match status" value="1"/>
</dbReference>
<feature type="compositionally biased region" description="Polar residues" evidence="5">
    <location>
        <begin position="127"/>
        <end position="138"/>
    </location>
</feature>
<evidence type="ECO:0000256" key="1">
    <source>
        <dbReference type="ARBA" id="ARBA00022737"/>
    </source>
</evidence>
<dbReference type="PANTHER" id="PTHR23206">
    <property type="entry name" value="MASK PROTEIN"/>
    <property type="match status" value="1"/>
</dbReference>
<evidence type="ECO:0000256" key="5">
    <source>
        <dbReference type="SAM" id="MobiDB-lite"/>
    </source>
</evidence>
<name>A0ABQ9J2P0_9CUCU</name>
<dbReference type="SMART" id="SM00322">
    <property type="entry name" value="KH"/>
    <property type="match status" value="1"/>
</dbReference>
<keyword evidence="4" id="KW-0694">RNA-binding</keyword>
<dbReference type="PANTHER" id="PTHR23206:SF8">
    <property type="entry name" value="ANKYRIN REPEAT AND KH DOMAIN-CONTAINING 1"/>
    <property type="match status" value="1"/>
</dbReference>